<dbReference type="InterPro" id="IPR035077">
    <property type="entry name" value="PEP_carboxykinase_GTP_C"/>
</dbReference>
<dbReference type="InterPro" id="IPR018091">
    <property type="entry name" value="PEP_carboxykin_GTP_CS"/>
</dbReference>
<evidence type="ECO:0000256" key="7">
    <source>
        <dbReference type="ARBA" id="ARBA00022793"/>
    </source>
</evidence>
<feature type="binding site" evidence="11">
    <location>
        <position position="87"/>
    </location>
    <ligand>
        <name>substrate</name>
    </ligand>
</feature>
<feature type="binding site" evidence="11">
    <location>
        <position position="224"/>
    </location>
    <ligand>
        <name>Mn(2+)</name>
        <dbReference type="ChEBI" id="CHEBI:29035"/>
    </ligand>
</feature>
<name>A0A918YZP0_9GAMM</name>
<dbReference type="Pfam" id="PF17297">
    <property type="entry name" value="PEPCK_N"/>
    <property type="match status" value="1"/>
</dbReference>
<comment type="cofactor">
    <cofactor evidence="11">
        <name>Mn(2+)</name>
        <dbReference type="ChEBI" id="CHEBI:29035"/>
    </cofactor>
    <text evidence="11">Binds 1 Mn(2+) ion per subunit.</text>
</comment>
<feature type="binding site" evidence="11">
    <location>
        <begin position="267"/>
        <end position="272"/>
    </location>
    <ligand>
        <name>GTP</name>
        <dbReference type="ChEBI" id="CHEBI:37565"/>
    </ligand>
</feature>
<dbReference type="Proteomes" id="UP000636453">
    <property type="component" value="Unassembled WGS sequence"/>
</dbReference>
<feature type="binding site" evidence="11">
    <location>
        <begin position="215"/>
        <end position="217"/>
    </location>
    <ligand>
        <name>substrate</name>
    </ligand>
</feature>
<evidence type="ECO:0000256" key="3">
    <source>
        <dbReference type="ARBA" id="ARBA00011245"/>
    </source>
</evidence>
<evidence type="ECO:0000256" key="2">
    <source>
        <dbReference type="ARBA" id="ARBA00005796"/>
    </source>
</evidence>
<evidence type="ECO:0000256" key="1">
    <source>
        <dbReference type="ARBA" id="ARBA00004742"/>
    </source>
</evidence>
<keyword evidence="15" id="KW-1185">Reference proteome</keyword>
<evidence type="ECO:0000259" key="12">
    <source>
        <dbReference type="Pfam" id="PF00821"/>
    </source>
</evidence>
<keyword evidence="6 11" id="KW-0547">Nucleotide-binding</keyword>
<dbReference type="InterPro" id="IPR035078">
    <property type="entry name" value="PEP_carboxykinase_GTP_N"/>
</dbReference>
<dbReference type="InterPro" id="IPR008210">
    <property type="entry name" value="PEP_carboxykinase_N"/>
</dbReference>
<comment type="caution">
    <text evidence="14">The sequence shown here is derived from an EMBL/GenBank/DDBJ whole genome shotgun (WGS) entry which is preliminary data.</text>
</comment>
<feature type="active site" evidence="11">
    <location>
        <position position="268"/>
    </location>
</feature>
<dbReference type="Pfam" id="PF00821">
    <property type="entry name" value="PEPCK_GTP"/>
    <property type="match status" value="1"/>
</dbReference>
<evidence type="ECO:0000259" key="13">
    <source>
        <dbReference type="Pfam" id="PF17297"/>
    </source>
</evidence>
<keyword evidence="9 11" id="KW-0464">Manganese</keyword>
<reference evidence="14" key="1">
    <citation type="journal article" date="2014" name="Int. J. Syst. Evol. Microbiol.">
        <title>Complete genome sequence of Corynebacterium casei LMG S-19264T (=DSM 44701T), isolated from a smear-ripened cheese.</title>
        <authorList>
            <consortium name="US DOE Joint Genome Institute (JGI-PGF)"/>
            <person name="Walter F."/>
            <person name="Albersmeier A."/>
            <person name="Kalinowski J."/>
            <person name="Ruckert C."/>
        </authorList>
    </citation>
    <scope>NUCLEOTIDE SEQUENCE</scope>
    <source>
        <strain evidence="14">KCTC 32020</strain>
    </source>
</reference>
<feature type="binding site" evidence="11">
    <location>
        <position position="244"/>
    </location>
    <ligand>
        <name>Mn(2+)</name>
        <dbReference type="ChEBI" id="CHEBI:29035"/>
    </ligand>
</feature>
<comment type="similarity">
    <text evidence="2 11">Belongs to the phosphoenolpyruvate carboxykinase [GTP] family.</text>
</comment>
<keyword evidence="8 11" id="KW-0342">GTP-binding</keyword>
<proteinExistence type="inferred from homology"/>
<feature type="binding site" evidence="11">
    <location>
        <begin position="508"/>
        <end position="511"/>
    </location>
    <ligand>
        <name>GTP</name>
        <dbReference type="ChEBI" id="CHEBI:37565"/>
    </ligand>
</feature>
<comment type="pathway">
    <text evidence="1 11">Carbohydrate biosynthesis; gluconeogenesis.</text>
</comment>
<dbReference type="OrthoDB" id="9758871at2"/>
<dbReference type="GO" id="GO:0005829">
    <property type="term" value="C:cytosol"/>
    <property type="evidence" value="ECO:0007669"/>
    <property type="project" value="TreeGrafter"/>
</dbReference>
<organism evidence="14 15">
    <name type="scientific">Vulcaniibacterium thermophilum</name>
    <dbReference type="NCBI Taxonomy" id="1169913"/>
    <lineage>
        <taxon>Bacteria</taxon>
        <taxon>Pseudomonadati</taxon>
        <taxon>Pseudomonadota</taxon>
        <taxon>Gammaproteobacteria</taxon>
        <taxon>Lysobacterales</taxon>
        <taxon>Lysobacteraceae</taxon>
        <taxon>Vulcaniibacterium</taxon>
    </lineage>
</organism>
<accession>A0A918YZP0</accession>
<keyword evidence="10 11" id="KW-0456">Lyase</keyword>
<evidence type="ECO:0000256" key="10">
    <source>
        <dbReference type="ARBA" id="ARBA00023239"/>
    </source>
</evidence>
<dbReference type="GO" id="GO:0006107">
    <property type="term" value="P:oxaloacetate metabolic process"/>
    <property type="evidence" value="ECO:0007669"/>
    <property type="project" value="TreeGrafter"/>
</dbReference>
<feature type="binding site" evidence="11">
    <location>
        <position position="295"/>
    </location>
    <ligand>
        <name>Mn(2+)</name>
        <dbReference type="ChEBI" id="CHEBI:29035"/>
    </ligand>
</feature>
<reference evidence="14" key="2">
    <citation type="submission" date="2020-09" db="EMBL/GenBank/DDBJ databases">
        <authorList>
            <person name="Sun Q."/>
            <person name="Kim S."/>
        </authorList>
    </citation>
    <scope>NUCLEOTIDE SEQUENCE</scope>
    <source>
        <strain evidence="14">KCTC 32020</strain>
    </source>
</reference>
<dbReference type="GO" id="GO:0042594">
    <property type="term" value="P:response to starvation"/>
    <property type="evidence" value="ECO:0007669"/>
    <property type="project" value="TreeGrafter"/>
</dbReference>
<feature type="domain" description="Phosphoenolpyruvate carboxykinase C-terminal P-loop" evidence="12">
    <location>
        <begin position="240"/>
        <end position="595"/>
    </location>
</feature>
<dbReference type="Gene3D" id="3.90.228.20">
    <property type="match status" value="1"/>
</dbReference>
<dbReference type="PANTHER" id="PTHR11561">
    <property type="entry name" value="PHOSPHOENOLPYRUVATE CARBOXYKINASE"/>
    <property type="match status" value="1"/>
</dbReference>
<protein>
    <recommendedName>
        <fullName evidence="11">Phosphoenolpyruvate carboxykinase [GTP]</fullName>
        <shortName evidence="11">PEP carboxykinase</shortName>
        <shortName evidence="11">PEPCK</shortName>
        <ecNumber evidence="11">4.1.1.32</ecNumber>
    </recommendedName>
    <alternativeName>
        <fullName evidence="11">GTP-dependent phosphoenolpyruvate carboxykinase</fullName>
        <shortName evidence="11">GTP-PEPCK</shortName>
    </alternativeName>
</protein>
<dbReference type="InterPro" id="IPR013035">
    <property type="entry name" value="PEP_carboxykinase_C"/>
</dbReference>
<dbReference type="PANTHER" id="PTHR11561:SF0">
    <property type="entry name" value="PHOSPHOENOLPYRUVATE CARBOXYKINASE [GTP]-RELATED"/>
    <property type="match status" value="1"/>
</dbReference>
<dbReference type="Gene3D" id="3.40.449.10">
    <property type="entry name" value="Phosphoenolpyruvate Carboxykinase, domain 1"/>
    <property type="match status" value="1"/>
</dbReference>
<comment type="catalytic activity">
    <reaction evidence="11">
        <text>oxaloacetate + GTP = phosphoenolpyruvate + GDP + CO2</text>
        <dbReference type="Rhea" id="RHEA:10388"/>
        <dbReference type="ChEBI" id="CHEBI:16452"/>
        <dbReference type="ChEBI" id="CHEBI:16526"/>
        <dbReference type="ChEBI" id="CHEBI:37565"/>
        <dbReference type="ChEBI" id="CHEBI:58189"/>
        <dbReference type="ChEBI" id="CHEBI:58702"/>
        <dbReference type="EC" id="4.1.1.32"/>
    </reaction>
</comment>
<evidence type="ECO:0000256" key="9">
    <source>
        <dbReference type="ARBA" id="ARBA00023211"/>
    </source>
</evidence>
<dbReference type="FunFam" id="3.40.449.10:FF:000005">
    <property type="entry name" value="Phosphoenolpyruvate carboxykinase [GTP]"/>
    <property type="match status" value="1"/>
</dbReference>
<dbReference type="PIRSF" id="PIRSF001348">
    <property type="entry name" value="PEP_carboxykinase_GTP"/>
    <property type="match status" value="1"/>
</dbReference>
<evidence type="ECO:0000256" key="5">
    <source>
        <dbReference type="ARBA" id="ARBA00022723"/>
    </source>
</evidence>
<dbReference type="GO" id="GO:0046327">
    <property type="term" value="P:glycerol biosynthetic process from pyruvate"/>
    <property type="evidence" value="ECO:0007669"/>
    <property type="project" value="TreeGrafter"/>
</dbReference>
<feature type="binding site" evidence="11">
    <location>
        <position position="415"/>
    </location>
    <ligand>
        <name>GTP</name>
        <dbReference type="ChEBI" id="CHEBI:37565"/>
    </ligand>
</feature>
<dbReference type="Gene3D" id="2.170.8.10">
    <property type="entry name" value="Phosphoenolpyruvate Carboxykinase, domain 2"/>
    <property type="match status" value="1"/>
</dbReference>
<dbReference type="CDD" id="cd00819">
    <property type="entry name" value="PEPCK_GTP"/>
    <property type="match status" value="1"/>
</dbReference>
<keyword evidence="11" id="KW-0963">Cytoplasm</keyword>
<dbReference type="SUPFAM" id="SSF68923">
    <property type="entry name" value="PEP carboxykinase N-terminal domain"/>
    <property type="match status" value="1"/>
</dbReference>
<evidence type="ECO:0000313" key="14">
    <source>
        <dbReference type="EMBL" id="GHE31521.1"/>
    </source>
</evidence>
<comment type="subunit">
    <text evidence="3 11">Monomer.</text>
</comment>
<comment type="function">
    <text evidence="11">Catalyzes the conversion of oxaloacetate (OAA) to phosphoenolpyruvate (PEP), the rate-limiting step in the metabolic pathway that produces glucose from lactate and other precursors derived from the citric acid cycle.</text>
</comment>
<evidence type="ECO:0000256" key="11">
    <source>
        <dbReference type="HAMAP-Rule" id="MF_00452"/>
    </source>
</evidence>
<feature type="binding site" evidence="11">
    <location>
        <position position="384"/>
    </location>
    <ligand>
        <name>GTP</name>
        <dbReference type="ChEBI" id="CHEBI:37565"/>
    </ligand>
</feature>
<dbReference type="GO" id="GO:0071333">
    <property type="term" value="P:cellular response to glucose stimulus"/>
    <property type="evidence" value="ECO:0007669"/>
    <property type="project" value="TreeGrafter"/>
</dbReference>
<sequence length="599" mass="66052">MNALSKEVAEVTRKTGAPATTLPALEAWVAEVAALTQPDAIHWCDGSDEENEALIAKMLTDGTLLKLNERTHPDSYLHRSHPDDVARVEHLTFVCSRNRDDAGPNNPWMAPDEAHAKMDALFDGCMRGRTMYVIPYCMGPIDSPLARCGVEITDSPYVVANMRIMTRMGAAALARIEREGTFVKGLHSTGELDPNRRFIMHFPEELTIKSYGSGYGGNALLGKKCHALRIASWQAREEGWLAEHMLIVGIENPKGETRYIAAAFPSACGKTNLAMLIPPEGYRRDGWKVWTVGDDICWMRPGADGRLYAINPEAGFFGVAPGTSSKSNPNALATIRRNTIFTNVALTADGQPWWEGLDDRVPAFDWRGNAYDSKRGPAAHPNARFTVSARQCPSWTPAAEAAQGVPISAIVFGGRRASLVPLVFQARDWRHGVLVGAAMGSETTAAATGQVGVMRRDPMAMKPFCGYNFADYFAHWLSFDRPGLKLPPIFHVNWFRKGADGRFLWPGFGENMRVLEWILDRAEGRAGAVETPIGHLPRADDLNLDGLDLDGAALQTLLTFDRDGWRAEFDSLGAYLDEFGARMPQALKDEQRRIRELLG</sequence>
<feature type="binding site" evidence="11">
    <location>
        <begin position="382"/>
        <end position="384"/>
    </location>
    <ligand>
        <name>substrate</name>
    </ligand>
</feature>
<evidence type="ECO:0000256" key="6">
    <source>
        <dbReference type="ARBA" id="ARBA00022741"/>
    </source>
</evidence>
<evidence type="ECO:0000313" key="15">
    <source>
        <dbReference type="Proteomes" id="UP000636453"/>
    </source>
</evidence>
<dbReference type="EC" id="4.1.1.32" evidence="11"/>
<dbReference type="NCBIfam" id="NF003253">
    <property type="entry name" value="PRK04210.1"/>
    <property type="match status" value="1"/>
</dbReference>
<gene>
    <name evidence="11 14" type="primary">pckG</name>
    <name evidence="14" type="ORF">GCM10007167_11870</name>
</gene>
<keyword evidence="5 11" id="KW-0479">Metal-binding</keyword>
<feature type="domain" description="Phosphoenolpyruvate carboxykinase GTP-utilising N-terminal" evidence="13">
    <location>
        <begin position="28"/>
        <end position="236"/>
    </location>
</feature>
<comment type="subcellular location">
    <subcellularLocation>
        <location evidence="11">Cytoplasm</location>
    </subcellularLocation>
</comment>
<dbReference type="GO" id="GO:0019543">
    <property type="term" value="P:propionate catabolic process"/>
    <property type="evidence" value="ECO:0007669"/>
    <property type="project" value="TreeGrafter"/>
</dbReference>
<evidence type="ECO:0000256" key="4">
    <source>
        <dbReference type="ARBA" id="ARBA00022432"/>
    </source>
</evidence>
<dbReference type="EMBL" id="BNCF01000005">
    <property type="protein sequence ID" value="GHE31521.1"/>
    <property type="molecule type" value="Genomic_DNA"/>
</dbReference>
<dbReference type="GO" id="GO:0004613">
    <property type="term" value="F:phosphoenolpyruvate carboxykinase (GTP) activity"/>
    <property type="evidence" value="ECO:0007669"/>
    <property type="project" value="UniProtKB-UniRule"/>
</dbReference>
<dbReference type="GO" id="GO:0030145">
    <property type="term" value="F:manganese ion binding"/>
    <property type="evidence" value="ECO:0007669"/>
    <property type="project" value="UniProtKB-UniRule"/>
</dbReference>
<feature type="binding site" evidence="11">
    <location>
        <position position="266"/>
    </location>
    <ligand>
        <name>substrate</name>
    </ligand>
</feature>
<evidence type="ECO:0000256" key="8">
    <source>
        <dbReference type="ARBA" id="ARBA00023134"/>
    </source>
</evidence>
<dbReference type="InterPro" id="IPR008209">
    <property type="entry name" value="PEP_carboxykinase_GTP"/>
</dbReference>
<dbReference type="GO" id="GO:0005525">
    <property type="term" value="F:GTP binding"/>
    <property type="evidence" value="ECO:0007669"/>
    <property type="project" value="UniProtKB-UniRule"/>
</dbReference>
<keyword evidence="4 11" id="KW-0312">Gluconeogenesis</keyword>
<dbReference type="GO" id="GO:0033993">
    <property type="term" value="P:response to lipid"/>
    <property type="evidence" value="ECO:0007669"/>
    <property type="project" value="TreeGrafter"/>
</dbReference>
<dbReference type="AlphaFoldDB" id="A0A918YZP0"/>
<dbReference type="HAMAP" id="MF_00452">
    <property type="entry name" value="PEPCK_GTP"/>
    <property type="match status" value="1"/>
</dbReference>
<dbReference type="GO" id="GO:0006094">
    <property type="term" value="P:gluconeogenesis"/>
    <property type="evidence" value="ECO:0007669"/>
    <property type="project" value="UniProtKB-UniRule"/>
</dbReference>
<dbReference type="PROSITE" id="PS00505">
    <property type="entry name" value="PEPCK_GTP"/>
    <property type="match status" value="1"/>
</dbReference>
<dbReference type="SUPFAM" id="SSF53795">
    <property type="entry name" value="PEP carboxykinase-like"/>
    <property type="match status" value="1"/>
</dbReference>
<dbReference type="RefSeq" id="WP_146473176.1">
    <property type="nucleotide sequence ID" value="NZ_BNCF01000005.1"/>
</dbReference>
<keyword evidence="7 11" id="KW-0210">Decarboxylase</keyword>